<keyword evidence="2" id="KW-1185">Reference proteome</keyword>
<organism evidence="1 2">
    <name type="scientific">Aeoliella straminimaris</name>
    <dbReference type="NCBI Taxonomy" id="2954799"/>
    <lineage>
        <taxon>Bacteria</taxon>
        <taxon>Pseudomonadati</taxon>
        <taxon>Planctomycetota</taxon>
        <taxon>Planctomycetia</taxon>
        <taxon>Pirellulales</taxon>
        <taxon>Lacipirellulaceae</taxon>
        <taxon>Aeoliella</taxon>
    </lineage>
</organism>
<reference evidence="1" key="1">
    <citation type="submission" date="2022-06" db="EMBL/GenBank/DDBJ databases">
        <title>Aeoliella straminimaris, a novel planctomycete from sediments.</title>
        <authorList>
            <person name="Vitorino I.R."/>
            <person name="Lage O.M."/>
        </authorList>
    </citation>
    <scope>NUCLEOTIDE SEQUENCE</scope>
    <source>
        <strain evidence="1">ICT_H6.2</strain>
    </source>
</reference>
<accession>A0A9X2JIU6</accession>
<sequence>MVRRRFVSTILVTALAMWGTARLGSAEEAIRLTAAAPSGEIQTVSIEVELGGELKLPATDDADVDTTPAIAAEAKLVYDESQLPGGTPRSVRYYTSVEGTANVAGRERPLALRGSRKLVIATPSSLQGVQGPLDRDELQLLRTAADSLTVGGLLPGRTIKPGDTWEHEPAEMQTLLGIDSVGVCEVTSVLIEANQHYARCQVAGTVHGVTDGTSVELEINGIYLFRRATEEVSHLNLAIRETRTIGPATPGCTTVTKVRMKREAAEDSPLTADMIAAAQRADIDTSVALELASDRLGFTTSVDPRWYVTGSYGDQLTLRRVTPEGLVAHGNLVRLDPKPLDAASALSEFRRDVMVSLADNSPSLKSESQWVNRHGCRVMAIVAVGKVEDVEVEWHCFQIAPPEAKADLHRLALSLMVESGQLERLADQDRALIEQLSLTSTGTQQATRPTRQR</sequence>
<evidence type="ECO:0000313" key="2">
    <source>
        <dbReference type="Proteomes" id="UP001155241"/>
    </source>
</evidence>
<dbReference type="RefSeq" id="WP_252854191.1">
    <property type="nucleotide sequence ID" value="NZ_JAMXLR010000065.1"/>
</dbReference>
<dbReference type="Proteomes" id="UP001155241">
    <property type="component" value="Unassembled WGS sequence"/>
</dbReference>
<proteinExistence type="predicted"/>
<name>A0A9X2JIU6_9BACT</name>
<protein>
    <submittedName>
        <fullName evidence="1">Uncharacterized protein</fullName>
    </submittedName>
</protein>
<dbReference type="AlphaFoldDB" id="A0A9X2JIU6"/>
<comment type="caution">
    <text evidence="1">The sequence shown here is derived from an EMBL/GenBank/DDBJ whole genome shotgun (WGS) entry which is preliminary data.</text>
</comment>
<gene>
    <name evidence="1" type="ORF">NG895_19430</name>
</gene>
<dbReference type="EMBL" id="JAMXLR010000065">
    <property type="protein sequence ID" value="MCO6046078.1"/>
    <property type="molecule type" value="Genomic_DNA"/>
</dbReference>
<evidence type="ECO:0000313" key="1">
    <source>
        <dbReference type="EMBL" id="MCO6046078.1"/>
    </source>
</evidence>